<dbReference type="CDD" id="cd06734">
    <property type="entry name" value="PDZ4_MAGI-1_3-like"/>
    <property type="match status" value="1"/>
</dbReference>
<dbReference type="GO" id="GO:0007165">
    <property type="term" value="P:signal transduction"/>
    <property type="evidence" value="ECO:0007669"/>
    <property type="project" value="TreeGrafter"/>
</dbReference>
<evidence type="ECO:0000259" key="2">
    <source>
        <dbReference type="PROSITE" id="PS50106"/>
    </source>
</evidence>
<dbReference type="InterPro" id="IPR001478">
    <property type="entry name" value="PDZ"/>
</dbReference>
<dbReference type="FunFam" id="2.30.42.10:FF:000012">
    <property type="entry name" value="Membrane associated guanylate kinase, WW and PDZ domain containing 1"/>
    <property type="match status" value="1"/>
</dbReference>
<accession>A0A0L0BXB0</accession>
<dbReference type="PROSITE" id="PS50106">
    <property type="entry name" value="PDZ"/>
    <property type="match status" value="1"/>
</dbReference>
<reference evidence="3 4" key="1">
    <citation type="journal article" date="2015" name="Nat. Commun.">
        <title>Lucilia cuprina genome unlocks parasitic fly biology to underpin future interventions.</title>
        <authorList>
            <person name="Anstead C.A."/>
            <person name="Korhonen P.K."/>
            <person name="Young N.D."/>
            <person name="Hall R.S."/>
            <person name="Jex A.R."/>
            <person name="Murali S.C."/>
            <person name="Hughes D.S."/>
            <person name="Lee S.F."/>
            <person name="Perry T."/>
            <person name="Stroehlein A.J."/>
            <person name="Ansell B.R."/>
            <person name="Breugelmans B."/>
            <person name="Hofmann A."/>
            <person name="Qu J."/>
            <person name="Dugan S."/>
            <person name="Lee S.L."/>
            <person name="Chao H."/>
            <person name="Dinh H."/>
            <person name="Han Y."/>
            <person name="Doddapaneni H.V."/>
            <person name="Worley K.C."/>
            <person name="Muzny D.M."/>
            <person name="Ioannidis P."/>
            <person name="Waterhouse R.M."/>
            <person name="Zdobnov E.M."/>
            <person name="James P.J."/>
            <person name="Bagnall N.H."/>
            <person name="Kotze A.C."/>
            <person name="Gibbs R.A."/>
            <person name="Richards S."/>
            <person name="Batterham P."/>
            <person name="Gasser R.B."/>
        </authorList>
    </citation>
    <scope>NUCLEOTIDE SEQUENCE [LARGE SCALE GENOMIC DNA]</scope>
    <source>
        <strain evidence="3 4">LS</strain>
        <tissue evidence="3">Full body</tissue>
    </source>
</reference>
<evidence type="ECO:0000313" key="4">
    <source>
        <dbReference type="Proteomes" id="UP000037069"/>
    </source>
</evidence>
<dbReference type="AlphaFoldDB" id="A0A0L0BXB0"/>
<organism evidence="3 4">
    <name type="scientific">Lucilia cuprina</name>
    <name type="common">Green bottle fly</name>
    <name type="synonym">Australian sheep blowfly</name>
    <dbReference type="NCBI Taxonomy" id="7375"/>
    <lineage>
        <taxon>Eukaryota</taxon>
        <taxon>Metazoa</taxon>
        <taxon>Ecdysozoa</taxon>
        <taxon>Arthropoda</taxon>
        <taxon>Hexapoda</taxon>
        <taxon>Insecta</taxon>
        <taxon>Pterygota</taxon>
        <taxon>Neoptera</taxon>
        <taxon>Endopterygota</taxon>
        <taxon>Diptera</taxon>
        <taxon>Brachycera</taxon>
        <taxon>Muscomorpha</taxon>
        <taxon>Oestroidea</taxon>
        <taxon>Calliphoridae</taxon>
        <taxon>Luciliinae</taxon>
        <taxon>Lucilia</taxon>
    </lineage>
</organism>
<dbReference type="SMART" id="SM00228">
    <property type="entry name" value="PDZ"/>
    <property type="match status" value="1"/>
</dbReference>
<comment type="caution">
    <text evidence="3">The sequence shown here is derived from an EMBL/GenBank/DDBJ whole genome shotgun (WGS) entry which is preliminary data.</text>
</comment>
<dbReference type="EMBL" id="JRES01001192">
    <property type="protein sequence ID" value="KNC24682.1"/>
    <property type="molecule type" value="Genomic_DNA"/>
</dbReference>
<name>A0A0L0BXB0_LUCCU</name>
<dbReference type="PANTHER" id="PTHR10316:SF40">
    <property type="entry name" value="LD27118P"/>
    <property type="match status" value="1"/>
</dbReference>
<feature type="region of interest" description="Disordered" evidence="1">
    <location>
        <begin position="197"/>
        <end position="261"/>
    </location>
</feature>
<keyword evidence="4" id="KW-1185">Reference proteome</keyword>
<dbReference type="Proteomes" id="UP000037069">
    <property type="component" value="Unassembled WGS sequence"/>
</dbReference>
<dbReference type="SUPFAM" id="SSF50156">
    <property type="entry name" value="PDZ domain-like"/>
    <property type="match status" value="1"/>
</dbReference>
<dbReference type="PANTHER" id="PTHR10316">
    <property type="entry name" value="MEMBRANE ASSOCIATED GUANYLATE KINASE-RELATED"/>
    <property type="match status" value="1"/>
</dbReference>
<sequence length="261" mass="27777">MGEAALRGQVTMILRRRTRPGITQPQLQQHSMPQQLMVQQQQQSLLNNTGLTGNVGMLQHPSPLQPLLRNNPIRYPYDVIVTRHENEGFGFVIISSSNQYYGSTIGKLIPGSPADRCGELKVGDRIIAVNRIDIAGMSHGDVVNLIKESGLHVRLTIGCPKEGAIINAAPTMPAGSGINSSSNVAVGNTGLLLNSAQASPGQVSQTLTPTTLQTNLDPSTQYFERPLLSGGSNAGSATSSTSHHQQTAQQSPNPLPVPPQL</sequence>
<dbReference type="GO" id="GO:0005737">
    <property type="term" value="C:cytoplasm"/>
    <property type="evidence" value="ECO:0007669"/>
    <property type="project" value="TreeGrafter"/>
</dbReference>
<feature type="compositionally biased region" description="Low complexity" evidence="1">
    <location>
        <begin position="205"/>
        <end position="214"/>
    </location>
</feature>
<evidence type="ECO:0000256" key="1">
    <source>
        <dbReference type="SAM" id="MobiDB-lite"/>
    </source>
</evidence>
<dbReference type="OrthoDB" id="66906at2759"/>
<proteinExistence type="predicted"/>
<protein>
    <recommendedName>
        <fullName evidence="2">PDZ domain-containing protein</fullName>
    </recommendedName>
</protein>
<gene>
    <name evidence="3" type="ORF">FF38_11210</name>
</gene>
<dbReference type="Pfam" id="PF00595">
    <property type="entry name" value="PDZ"/>
    <property type="match status" value="1"/>
</dbReference>
<feature type="compositionally biased region" description="Low complexity" evidence="1">
    <location>
        <begin position="229"/>
        <end position="251"/>
    </location>
</feature>
<dbReference type="InterPro" id="IPR036034">
    <property type="entry name" value="PDZ_sf"/>
</dbReference>
<feature type="domain" description="PDZ" evidence="2">
    <location>
        <begin position="78"/>
        <end position="161"/>
    </location>
</feature>
<evidence type="ECO:0000313" key="3">
    <source>
        <dbReference type="EMBL" id="KNC24682.1"/>
    </source>
</evidence>
<dbReference type="Gene3D" id="2.30.42.10">
    <property type="match status" value="1"/>
</dbReference>